<organism evidence="1 2">
    <name type="scientific">Sinorhizobium sojae CCBAU 05684</name>
    <dbReference type="NCBI Taxonomy" id="716928"/>
    <lineage>
        <taxon>Bacteria</taxon>
        <taxon>Pseudomonadati</taxon>
        <taxon>Pseudomonadota</taxon>
        <taxon>Alphaproteobacteria</taxon>
        <taxon>Hyphomicrobiales</taxon>
        <taxon>Rhizobiaceae</taxon>
        <taxon>Sinorhizobium/Ensifer group</taxon>
        <taxon>Sinorhizobium</taxon>
    </lineage>
</organism>
<gene>
    <name evidence="1" type="ORF">SJ05684_b45460</name>
</gene>
<accession>A0A249PHY5</accession>
<dbReference type="RefSeq" id="WP_050979989.1">
    <property type="nucleotide sequence ID" value="NZ_AJQT01000040.1"/>
</dbReference>
<dbReference type="KEGG" id="esj:SJ05684_b45460"/>
<protein>
    <submittedName>
        <fullName evidence="1">Twin-arginine translocation protein TatB</fullName>
    </submittedName>
</protein>
<keyword evidence="1" id="KW-0614">Plasmid</keyword>
<sequence>MYDMLWSKPVTITLLDGRRRTVVGPLDALKCLQNEWPVRGGAYYGCAIRACHAALRLSREPDAARAAFIASAREAFLAIVLPTGGAEEHDPRASH</sequence>
<keyword evidence="2" id="KW-1185">Reference proteome</keyword>
<dbReference type="AlphaFoldDB" id="A0A249PHY5"/>
<proteinExistence type="predicted"/>
<reference evidence="1 2" key="1">
    <citation type="submission" date="2017-08" db="EMBL/GenBank/DDBJ databases">
        <title>Multipartite genome sequences of Sinorhizobium species nodulating soybeans.</title>
        <authorList>
            <person name="Tian C.F."/>
        </authorList>
    </citation>
    <scope>NUCLEOTIDE SEQUENCE [LARGE SCALE GENOMIC DNA]</scope>
    <source>
        <strain evidence="1 2">CCBAU 05684</strain>
        <plasmid evidence="2">psj05684b</plasmid>
    </source>
</reference>
<dbReference type="EMBL" id="CP023068">
    <property type="protein sequence ID" value="ASY65528.1"/>
    <property type="molecule type" value="Genomic_DNA"/>
</dbReference>
<dbReference type="InterPro" id="IPR010385">
    <property type="entry name" value="DUF982"/>
</dbReference>
<dbReference type="eggNOG" id="ENOG50314V8">
    <property type="taxonomic scope" value="Bacteria"/>
</dbReference>
<geneLocation type="plasmid" evidence="2">
    <name>psj05684b</name>
</geneLocation>
<evidence type="ECO:0000313" key="1">
    <source>
        <dbReference type="EMBL" id="ASY65528.1"/>
    </source>
</evidence>
<name>A0A249PHY5_9HYPH</name>
<evidence type="ECO:0000313" key="2">
    <source>
        <dbReference type="Proteomes" id="UP000217211"/>
    </source>
</evidence>
<dbReference type="Pfam" id="PF06169">
    <property type="entry name" value="DUF982"/>
    <property type="match status" value="1"/>
</dbReference>
<dbReference type="Proteomes" id="UP000217211">
    <property type="component" value="Plasmid pSJ05684b"/>
</dbReference>
<dbReference type="OrthoDB" id="8084083at2"/>
<dbReference type="Gene3D" id="6.10.250.730">
    <property type="match status" value="1"/>
</dbReference>